<evidence type="ECO:0000313" key="3">
    <source>
        <dbReference type="Proteomes" id="UP000622166"/>
    </source>
</evidence>
<reference evidence="2" key="2">
    <citation type="submission" date="2020-09" db="EMBL/GenBank/DDBJ databases">
        <authorList>
            <person name="Sun Q."/>
            <person name="Ohkuma M."/>
        </authorList>
    </citation>
    <scope>NUCLEOTIDE SEQUENCE</scope>
    <source>
        <strain evidence="2">JCM 4815</strain>
    </source>
</reference>
<evidence type="ECO:0000313" key="2">
    <source>
        <dbReference type="EMBL" id="GGZ29909.1"/>
    </source>
</evidence>
<feature type="region of interest" description="Disordered" evidence="1">
    <location>
        <begin position="62"/>
        <end position="84"/>
    </location>
</feature>
<evidence type="ECO:0000256" key="1">
    <source>
        <dbReference type="SAM" id="MobiDB-lite"/>
    </source>
</evidence>
<protein>
    <submittedName>
        <fullName evidence="2">Uncharacterized protein</fullName>
    </submittedName>
</protein>
<dbReference type="AlphaFoldDB" id="A0A918Q3E9"/>
<organism evidence="2 3">
    <name type="scientific">Streptomyces poonensis</name>
    <dbReference type="NCBI Taxonomy" id="68255"/>
    <lineage>
        <taxon>Bacteria</taxon>
        <taxon>Bacillati</taxon>
        <taxon>Actinomycetota</taxon>
        <taxon>Actinomycetes</taxon>
        <taxon>Kitasatosporales</taxon>
        <taxon>Streptomycetaceae</taxon>
        <taxon>Streptomyces</taxon>
    </lineage>
</organism>
<dbReference type="EMBL" id="BMVW01000014">
    <property type="protein sequence ID" value="GGZ29909.1"/>
    <property type="molecule type" value="Genomic_DNA"/>
</dbReference>
<dbReference type="Proteomes" id="UP000622166">
    <property type="component" value="Unassembled WGS sequence"/>
</dbReference>
<keyword evidence="3" id="KW-1185">Reference proteome</keyword>
<reference evidence="2" key="1">
    <citation type="journal article" date="2014" name="Int. J. Syst. Evol. Microbiol.">
        <title>Complete genome sequence of Corynebacterium casei LMG S-19264T (=DSM 44701T), isolated from a smear-ripened cheese.</title>
        <authorList>
            <consortium name="US DOE Joint Genome Institute (JGI-PGF)"/>
            <person name="Walter F."/>
            <person name="Albersmeier A."/>
            <person name="Kalinowski J."/>
            <person name="Ruckert C."/>
        </authorList>
    </citation>
    <scope>NUCLEOTIDE SEQUENCE</scope>
    <source>
        <strain evidence="2">JCM 4815</strain>
    </source>
</reference>
<comment type="caution">
    <text evidence="2">The sequence shown here is derived from an EMBL/GenBank/DDBJ whole genome shotgun (WGS) entry which is preliminary data.</text>
</comment>
<name>A0A918Q3E9_9ACTN</name>
<proteinExistence type="predicted"/>
<gene>
    <name evidence="2" type="ORF">GCM10010365_57910</name>
</gene>
<sequence>MVHQRKVALAGSAQPELVSGMVQLRPEDAMFDAMLRGWRAQQKSRGLKDDTIDPRERLIRRFLESTNGTRGDGRPPTWTSGRRR</sequence>
<accession>A0A918Q3E9</accession>